<dbReference type="EMBL" id="JACGCM010000452">
    <property type="protein sequence ID" value="KAF6171895.1"/>
    <property type="molecule type" value="Genomic_DNA"/>
</dbReference>
<organism evidence="1 2">
    <name type="scientific">Kingdonia uniflora</name>
    <dbReference type="NCBI Taxonomy" id="39325"/>
    <lineage>
        <taxon>Eukaryota</taxon>
        <taxon>Viridiplantae</taxon>
        <taxon>Streptophyta</taxon>
        <taxon>Embryophyta</taxon>
        <taxon>Tracheophyta</taxon>
        <taxon>Spermatophyta</taxon>
        <taxon>Magnoliopsida</taxon>
        <taxon>Ranunculales</taxon>
        <taxon>Circaeasteraceae</taxon>
        <taxon>Kingdonia</taxon>
    </lineage>
</organism>
<proteinExistence type="predicted"/>
<dbReference type="Proteomes" id="UP000541444">
    <property type="component" value="Unassembled WGS sequence"/>
</dbReference>
<name>A0A7J7NXH2_9MAGN</name>
<evidence type="ECO:0000313" key="1">
    <source>
        <dbReference type="EMBL" id="KAF6171895.1"/>
    </source>
</evidence>
<reference evidence="1 2" key="1">
    <citation type="journal article" date="2020" name="IScience">
        <title>Genome Sequencing of the Endangered Kingdonia uniflora (Circaeasteraceae, Ranunculales) Reveals Potential Mechanisms of Evolutionary Specialization.</title>
        <authorList>
            <person name="Sun Y."/>
            <person name="Deng T."/>
            <person name="Zhang A."/>
            <person name="Moore M.J."/>
            <person name="Landis J.B."/>
            <person name="Lin N."/>
            <person name="Zhang H."/>
            <person name="Zhang X."/>
            <person name="Huang J."/>
            <person name="Zhang X."/>
            <person name="Sun H."/>
            <person name="Wang H."/>
        </authorList>
    </citation>
    <scope>NUCLEOTIDE SEQUENCE [LARGE SCALE GENOMIC DNA]</scope>
    <source>
        <strain evidence="1">TB1705</strain>
        <tissue evidence="1">Leaf</tissue>
    </source>
</reference>
<accession>A0A7J7NXH2</accession>
<dbReference type="AlphaFoldDB" id="A0A7J7NXH2"/>
<sequence length="85" mass="9960">MSNCKRLRCNDVIKLFTSTKVGSYGLKFLKCQNVQCEKFMWLKDAIDADEKAKEDEKKKVVQNVKITFEMNIDDFIRDFKGKTTL</sequence>
<evidence type="ECO:0000313" key="2">
    <source>
        <dbReference type="Proteomes" id="UP000541444"/>
    </source>
</evidence>
<comment type="caution">
    <text evidence="1">The sequence shown here is derived from an EMBL/GenBank/DDBJ whole genome shotgun (WGS) entry which is preliminary data.</text>
</comment>
<protein>
    <submittedName>
        <fullName evidence="1">Uncharacterized protein</fullName>
    </submittedName>
</protein>
<keyword evidence="2" id="KW-1185">Reference proteome</keyword>
<gene>
    <name evidence="1" type="ORF">GIB67_011792</name>
</gene>